<dbReference type="Proteomes" id="UP000000560">
    <property type="component" value="Chromosome I"/>
</dbReference>
<dbReference type="OrthoDB" id="444631at2759"/>
<organism evidence="9 10">
    <name type="scientific">Emericella nidulans (strain FGSC A4 / ATCC 38163 / CBS 112.46 / NRRL 194 / M139)</name>
    <name type="common">Aspergillus nidulans</name>
    <dbReference type="NCBI Taxonomy" id="227321"/>
    <lineage>
        <taxon>Eukaryota</taxon>
        <taxon>Fungi</taxon>
        <taxon>Dikarya</taxon>
        <taxon>Ascomycota</taxon>
        <taxon>Pezizomycotina</taxon>
        <taxon>Eurotiomycetes</taxon>
        <taxon>Eurotiomycetidae</taxon>
        <taxon>Eurotiales</taxon>
        <taxon>Aspergillaceae</taxon>
        <taxon>Aspergillus</taxon>
        <taxon>Aspergillus subgen. Nidulantes</taxon>
    </lineage>
</organism>
<dbReference type="RefSeq" id="XP_664069.1">
    <property type="nucleotide sequence ID" value="XM_658977.1"/>
</dbReference>
<feature type="transmembrane region" description="Helical" evidence="7">
    <location>
        <begin position="85"/>
        <end position="107"/>
    </location>
</feature>
<keyword evidence="3 7" id="KW-1133">Transmembrane helix</keyword>
<keyword evidence="2 7" id="KW-0812">Transmembrane</keyword>
<sequence length="278" mass="30100">MPGIPPHLAAAGCLESCPIPLAPFSSATGLYVLLLRVRTLWALNITAWKRIRLAAVFGLGILAFAASIVRLGMTHVLTSSPGATWNISSISKWAVICACLPVLPALLDRYREKNFGSSLNRLWSGGSRRSYSSAATESEVRFYCAYPDIISKSKGPISSTSDNQPPAISLERLSPQTEVNLHLTKKNSSPEAEPCRGDGDSGDYRAGRSATSTSSTSQVITPQRKTMMQARFTRGTGKSKSGCENLPTARSESHRNRNEFRSVQYSLSLAWGMDLDSA</sequence>
<evidence type="ECO:0000256" key="1">
    <source>
        <dbReference type="ARBA" id="ARBA00004141"/>
    </source>
</evidence>
<reference evidence="10" key="2">
    <citation type="journal article" date="2009" name="Fungal Genet. Biol.">
        <title>The 2008 update of the Aspergillus nidulans genome annotation: a community effort.</title>
        <authorList>
            <person name="Wortman J.R."/>
            <person name="Gilsenan J.M."/>
            <person name="Joardar V."/>
            <person name="Deegan J."/>
            <person name="Clutterbuck J."/>
            <person name="Andersen M.R."/>
            <person name="Archer D."/>
            <person name="Bencina M."/>
            <person name="Braus G."/>
            <person name="Coutinho P."/>
            <person name="von Dohren H."/>
            <person name="Doonan J."/>
            <person name="Driessen A.J."/>
            <person name="Durek P."/>
            <person name="Espeso E."/>
            <person name="Fekete E."/>
            <person name="Flipphi M."/>
            <person name="Estrada C.G."/>
            <person name="Geysens S."/>
            <person name="Goldman G."/>
            <person name="de Groot P.W."/>
            <person name="Hansen K."/>
            <person name="Harris S.D."/>
            <person name="Heinekamp T."/>
            <person name="Helmstaedt K."/>
            <person name="Henrissat B."/>
            <person name="Hofmann G."/>
            <person name="Homan T."/>
            <person name="Horio T."/>
            <person name="Horiuchi H."/>
            <person name="James S."/>
            <person name="Jones M."/>
            <person name="Karaffa L."/>
            <person name="Karanyi Z."/>
            <person name="Kato M."/>
            <person name="Keller N."/>
            <person name="Kelly D.E."/>
            <person name="Kiel J.A."/>
            <person name="Kim J.M."/>
            <person name="van der Klei I.J."/>
            <person name="Klis F.M."/>
            <person name="Kovalchuk A."/>
            <person name="Krasevec N."/>
            <person name="Kubicek C.P."/>
            <person name="Liu B."/>
            <person name="Maccabe A."/>
            <person name="Meyer V."/>
            <person name="Mirabito P."/>
            <person name="Miskei M."/>
            <person name="Mos M."/>
            <person name="Mullins J."/>
            <person name="Nelson D.R."/>
            <person name="Nielsen J."/>
            <person name="Oakley B.R."/>
            <person name="Osmani S.A."/>
            <person name="Pakula T."/>
            <person name="Paszewski A."/>
            <person name="Paulsen I."/>
            <person name="Pilsyk S."/>
            <person name="Pocsi I."/>
            <person name="Punt P.J."/>
            <person name="Ram A.F."/>
            <person name="Ren Q."/>
            <person name="Robellet X."/>
            <person name="Robson G."/>
            <person name="Seiboth B."/>
            <person name="van Solingen P."/>
            <person name="Specht T."/>
            <person name="Sun J."/>
            <person name="Taheri-Talesh N."/>
            <person name="Takeshita N."/>
            <person name="Ussery D."/>
            <person name="vanKuyk P.A."/>
            <person name="Visser H."/>
            <person name="van de Vondervoort P.J."/>
            <person name="de Vries R.P."/>
            <person name="Walton J."/>
            <person name="Xiang X."/>
            <person name="Xiong Y."/>
            <person name="Zeng A.P."/>
            <person name="Brandt B.W."/>
            <person name="Cornell M.J."/>
            <person name="van den Hondel C.A."/>
            <person name="Visser J."/>
            <person name="Oliver S.G."/>
            <person name="Turner G."/>
        </authorList>
    </citation>
    <scope>GENOME REANNOTATION</scope>
    <source>
        <strain evidence="10">FGSC A4 / ATCC 38163 / CBS 112.46 / NRRL 194 / M139</strain>
    </source>
</reference>
<comment type="similarity">
    <text evidence="5">Belongs to the SAT4 family.</text>
</comment>
<dbReference type="PANTHER" id="PTHR33048">
    <property type="entry name" value="PTH11-LIKE INTEGRAL MEMBRANE PROTEIN (AFU_ORTHOLOGUE AFUA_5G11245)"/>
    <property type="match status" value="1"/>
</dbReference>
<evidence type="ECO:0000256" key="4">
    <source>
        <dbReference type="ARBA" id="ARBA00023136"/>
    </source>
</evidence>
<feature type="region of interest" description="Disordered" evidence="6">
    <location>
        <begin position="155"/>
        <end position="257"/>
    </location>
</feature>
<feature type="transmembrane region" description="Helical" evidence="7">
    <location>
        <begin position="20"/>
        <end position="41"/>
    </location>
</feature>
<evidence type="ECO:0000313" key="9">
    <source>
        <dbReference type="EMBL" id="CBF69414.1"/>
    </source>
</evidence>
<keyword evidence="10" id="KW-1185">Reference proteome</keyword>
<dbReference type="InParanoid" id="Q5AZ15"/>
<dbReference type="PANTHER" id="PTHR33048:SF47">
    <property type="entry name" value="INTEGRAL MEMBRANE PROTEIN-RELATED"/>
    <property type="match status" value="1"/>
</dbReference>
<comment type="subcellular location">
    <subcellularLocation>
        <location evidence="1">Membrane</location>
        <topology evidence="1">Multi-pass membrane protein</topology>
    </subcellularLocation>
</comment>
<reference evidence="10" key="1">
    <citation type="journal article" date="2005" name="Nature">
        <title>Sequencing of Aspergillus nidulans and comparative analysis with A. fumigatus and A. oryzae.</title>
        <authorList>
            <person name="Galagan J.E."/>
            <person name="Calvo S.E."/>
            <person name="Cuomo C."/>
            <person name="Ma L.J."/>
            <person name="Wortman J.R."/>
            <person name="Batzoglou S."/>
            <person name="Lee S.I."/>
            <person name="Basturkmen M."/>
            <person name="Spevak C.C."/>
            <person name="Clutterbuck J."/>
            <person name="Kapitonov V."/>
            <person name="Jurka J."/>
            <person name="Scazzocchio C."/>
            <person name="Farman M."/>
            <person name="Butler J."/>
            <person name="Purcell S."/>
            <person name="Harris S."/>
            <person name="Braus G.H."/>
            <person name="Draht O."/>
            <person name="Busch S."/>
            <person name="D'Enfert C."/>
            <person name="Bouchier C."/>
            <person name="Goldman G.H."/>
            <person name="Bell-Pedersen D."/>
            <person name="Griffiths-Jones S."/>
            <person name="Doonan J.H."/>
            <person name="Yu J."/>
            <person name="Vienken K."/>
            <person name="Pain A."/>
            <person name="Freitag M."/>
            <person name="Selker E.U."/>
            <person name="Archer D.B."/>
            <person name="Penalva M.A."/>
            <person name="Oakley B.R."/>
            <person name="Momany M."/>
            <person name="Tanaka T."/>
            <person name="Kumagai T."/>
            <person name="Asai K."/>
            <person name="Machida M."/>
            <person name="Nierman W.C."/>
            <person name="Denning D.W."/>
            <person name="Caddick M."/>
            <person name="Hynes M."/>
            <person name="Paoletti M."/>
            <person name="Fischer R."/>
            <person name="Miller B."/>
            <person name="Dyer P."/>
            <person name="Sachs M.S."/>
            <person name="Osmani S.A."/>
            <person name="Birren B.W."/>
        </authorList>
    </citation>
    <scope>NUCLEOTIDE SEQUENCE [LARGE SCALE GENOMIC DNA]</scope>
    <source>
        <strain evidence="10">FGSC A4 / ATCC 38163 / CBS 112.46 / NRRL 194 / M139</strain>
    </source>
</reference>
<dbReference type="Pfam" id="PF20684">
    <property type="entry name" value="Fung_rhodopsin"/>
    <property type="match status" value="1"/>
</dbReference>
<feature type="compositionally biased region" description="Polar residues" evidence="6">
    <location>
        <begin position="156"/>
        <end position="166"/>
    </location>
</feature>
<dbReference type="InterPro" id="IPR049326">
    <property type="entry name" value="Rhodopsin_dom_fungi"/>
</dbReference>
<proteinExistence type="inferred from homology"/>
<feature type="domain" description="Rhodopsin" evidence="8">
    <location>
        <begin position="22"/>
        <end position="108"/>
    </location>
</feature>
<dbReference type="VEuPathDB" id="FungiDB:AN6465"/>
<evidence type="ECO:0000256" key="3">
    <source>
        <dbReference type="ARBA" id="ARBA00022989"/>
    </source>
</evidence>
<accession>Q5AZ15</accession>
<dbReference type="AlphaFoldDB" id="Q5AZ15"/>
<feature type="compositionally biased region" description="Basic and acidic residues" evidence="6">
    <location>
        <begin position="193"/>
        <end position="206"/>
    </location>
</feature>
<keyword evidence="4 7" id="KW-0472">Membrane</keyword>
<name>Q5AZ15_EMENI</name>
<evidence type="ECO:0000256" key="5">
    <source>
        <dbReference type="ARBA" id="ARBA00038359"/>
    </source>
</evidence>
<evidence type="ECO:0000256" key="6">
    <source>
        <dbReference type="SAM" id="MobiDB-lite"/>
    </source>
</evidence>
<evidence type="ECO:0000256" key="7">
    <source>
        <dbReference type="SAM" id="Phobius"/>
    </source>
</evidence>
<dbReference type="GO" id="GO:0016020">
    <property type="term" value="C:membrane"/>
    <property type="evidence" value="ECO:0007669"/>
    <property type="project" value="UniProtKB-SubCell"/>
</dbReference>
<dbReference type="InterPro" id="IPR052337">
    <property type="entry name" value="SAT4-like"/>
</dbReference>
<dbReference type="EMBL" id="BN001301">
    <property type="protein sequence ID" value="CBF69414.1"/>
    <property type="molecule type" value="Genomic_DNA"/>
</dbReference>
<evidence type="ECO:0000259" key="8">
    <source>
        <dbReference type="Pfam" id="PF20684"/>
    </source>
</evidence>
<accession>C8V067</accession>
<feature type="transmembrane region" description="Helical" evidence="7">
    <location>
        <begin position="53"/>
        <end position="73"/>
    </location>
</feature>
<gene>
    <name evidence="9" type="ORF">ANIA_06465</name>
</gene>
<dbReference type="KEGG" id="ani:ANIA_06465"/>
<dbReference type="HOGENOM" id="CLU_1001249_0_0_1"/>
<protein>
    <recommendedName>
        <fullName evidence="8">Rhodopsin domain-containing protein</fullName>
    </recommendedName>
</protein>
<evidence type="ECO:0000256" key="2">
    <source>
        <dbReference type="ARBA" id="ARBA00022692"/>
    </source>
</evidence>
<evidence type="ECO:0000313" key="10">
    <source>
        <dbReference type="Proteomes" id="UP000000560"/>
    </source>
</evidence>
<dbReference type="GeneID" id="2871361"/>